<accession>A0A1B6D0G3</accession>
<sequence length="116" mass="11842">QPENPLRKFCKAARGQFPGKSCGKFVNCWDDTVVEQDCPNGLYFNELGYCDYPFNVPCQDVSGGVGEGGVGSPVGEFGGVTGSPEGEGGTTVPVGEGGSGSVPLGELGAKCPESYG</sequence>
<proteinExistence type="predicted"/>
<dbReference type="EMBL" id="GEDC01018185">
    <property type="protein sequence ID" value="JAS19113.1"/>
    <property type="molecule type" value="Transcribed_RNA"/>
</dbReference>
<feature type="non-terminal residue" evidence="3">
    <location>
        <position position="1"/>
    </location>
</feature>
<feature type="non-terminal residue" evidence="3">
    <location>
        <position position="116"/>
    </location>
</feature>
<name>A0A1B6D0G3_9HEMI</name>
<dbReference type="InterPro" id="IPR002557">
    <property type="entry name" value="Chitin-bd_dom"/>
</dbReference>
<dbReference type="GO" id="GO:0005576">
    <property type="term" value="C:extracellular region"/>
    <property type="evidence" value="ECO:0007669"/>
    <property type="project" value="InterPro"/>
</dbReference>
<dbReference type="Pfam" id="PF01607">
    <property type="entry name" value="CBM_14"/>
    <property type="match status" value="1"/>
</dbReference>
<evidence type="ECO:0000259" key="2">
    <source>
        <dbReference type="PROSITE" id="PS50940"/>
    </source>
</evidence>
<dbReference type="Gene3D" id="2.170.140.10">
    <property type="entry name" value="Chitin binding domain"/>
    <property type="match status" value="1"/>
</dbReference>
<organism evidence="3">
    <name type="scientific">Clastoptera arizonana</name>
    <name type="common">Arizona spittle bug</name>
    <dbReference type="NCBI Taxonomy" id="38151"/>
    <lineage>
        <taxon>Eukaryota</taxon>
        <taxon>Metazoa</taxon>
        <taxon>Ecdysozoa</taxon>
        <taxon>Arthropoda</taxon>
        <taxon>Hexapoda</taxon>
        <taxon>Insecta</taxon>
        <taxon>Pterygota</taxon>
        <taxon>Neoptera</taxon>
        <taxon>Paraneoptera</taxon>
        <taxon>Hemiptera</taxon>
        <taxon>Auchenorrhyncha</taxon>
        <taxon>Cercopoidea</taxon>
        <taxon>Clastopteridae</taxon>
        <taxon>Clastoptera</taxon>
    </lineage>
</organism>
<gene>
    <name evidence="3" type="ORF">g.44972</name>
</gene>
<dbReference type="SMART" id="SM00494">
    <property type="entry name" value="ChtBD2"/>
    <property type="match status" value="1"/>
</dbReference>
<evidence type="ECO:0000313" key="3">
    <source>
        <dbReference type="EMBL" id="JAS19113.1"/>
    </source>
</evidence>
<evidence type="ECO:0000256" key="1">
    <source>
        <dbReference type="SAM" id="MobiDB-lite"/>
    </source>
</evidence>
<dbReference type="SUPFAM" id="SSF57625">
    <property type="entry name" value="Invertebrate chitin-binding proteins"/>
    <property type="match status" value="1"/>
</dbReference>
<dbReference type="GO" id="GO:0008061">
    <property type="term" value="F:chitin binding"/>
    <property type="evidence" value="ECO:0007669"/>
    <property type="project" value="InterPro"/>
</dbReference>
<feature type="domain" description="Chitin-binding type-2" evidence="2">
    <location>
        <begin position="7"/>
        <end position="60"/>
    </location>
</feature>
<reference evidence="3" key="1">
    <citation type="submission" date="2015-12" db="EMBL/GenBank/DDBJ databases">
        <title>De novo transcriptome assembly of four potential Pierce s Disease insect vectors from Arizona vineyards.</title>
        <authorList>
            <person name="Tassone E.E."/>
        </authorList>
    </citation>
    <scope>NUCLEOTIDE SEQUENCE</scope>
</reference>
<dbReference type="InterPro" id="IPR036508">
    <property type="entry name" value="Chitin-bd_dom_sf"/>
</dbReference>
<dbReference type="AlphaFoldDB" id="A0A1B6D0G3"/>
<protein>
    <recommendedName>
        <fullName evidence="2">Chitin-binding type-2 domain-containing protein</fullName>
    </recommendedName>
</protein>
<feature type="compositionally biased region" description="Gly residues" evidence="1">
    <location>
        <begin position="69"/>
        <end position="100"/>
    </location>
</feature>
<feature type="region of interest" description="Disordered" evidence="1">
    <location>
        <begin position="69"/>
        <end position="116"/>
    </location>
</feature>
<dbReference type="PROSITE" id="PS50940">
    <property type="entry name" value="CHIT_BIND_II"/>
    <property type="match status" value="1"/>
</dbReference>